<dbReference type="InterPro" id="IPR027806">
    <property type="entry name" value="HARBI1_dom"/>
</dbReference>
<dbReference type="GO" id="GO:0046872">
    <property type="term" value="F:metal ion binding"/>
    <property type="evidence" value="ECO:0007669"/>
    <property type="project" value="UniProtKB-KW"/>
</dbReference>
<comment type="cofactor">
    <cofactor evidence="1">
        <name>a divalent metal cation</name>
        <dbReference type="ChEBI" id="CHEBI:60240"/>
    </cofactor>
</comment>
<dbReference type="EMBL" id="JAHWGI010000399">
    <property type="protein sequence ID" value="KAK3915053.1"/>
    <property type="molecule type" value="Genomic_DNA"/>
</dbReference>
<comment type="caution">
    <text evidence="4">The sequence shown here is derived from an EMBL/GenBank/DDBJ whole genome shotgun (WGS) entry which is preliminary data.</text>
</comment>
<evidence type="ECO:0000313" key="5">
    <source>
        <dbReference type="Proteomes" id="UP001219518"/>
    </source>
</evidence>
<sequence length="188" mass="21917">MFVSRHFQPKDERPSVFKPFPNFRVCIDTTEVRMEVPEDFEQQGNTYSDYKAGNVILFLIGISCWGGVSFVSPGFEGSMSDQEIYRRSGIRYFLEADDLILADRGFRCEEECDEDNVILLHPPFLGGREKFTPEEEQLTREIASARIFVEHIVRKFKVYHILKKIHNTMLPKLDQIMFIIGFLINLQV</sequence>
<reference evidence="4" key="2">
    <citation type="journal article" date="2023" name="BMC Genomics">
        <title>Pest status, molecular evolution, and epigenetic factors derived from the genome assembly of Frankliniella fusca, a thysanopteran phytovirus vector.</title>
        <authorList>
            <person name="Catto M.A."/>
            <person name="Labadie P.E."/>
            <person name="Jacobson A.L."/>
            <person name="Kennedy G.G."/>
            <person name="Srinivasan R."/>
            <person name="Hunt B.G."/>
        </authorList>
    </citation>
    <scope>NUCLEOTIDE SEQUENCE</scope>
    <source>
        <strain evidence="4">PL_HMW_Pooled</strain>
    </source>
</reference>
<evidence type="ECO:0000256" key="2">
    <source>
        <dbReference type="ARBA" id="ARBA00022723"/>
    </source>
</evidence>
<dbReference type="Pfam" id="PF13359">
    <property type="entry name" value="DDE_Tnp_4"/>
    <property type="match status" value="1"/>
</dbReference>
<evidence type="ECO:0000259" key="3">
    <source>
        <dbReference type="Pfam" id="PF13359"/>
    </source>
</evidence>
<feature type="domain" description="DDE Tnp4" evidence="3">
    <location>
        <begin position="27"/>
        <end position="185"/>
    </location>
</feature>
<evidence type="ECO:0000313" key="4">
    <source>
        <dbReference type="EMBL" id="KAK3915053.1"/>
    </source>
</evidence>
<dbReference type="Proteomes" id="UP001219518">
    <property type="component" value="Unassembled WGS sequence"/>
</dbReference>
<proteinExistence type="predicted"/>
<evidence type="ECO:0000256" key="1">
    <source>
        <dbReference type="ARBA" id="ARBA00001968"/>
    </source>
</evidence>
<name>A0AAE1H5P9_9NEOP</name>
<organism evidence="4 5">
    <name type="scientific">Frankliniella fusca</name>
    <dbReference type="NCBI Taxonomy" id="407009"/>
    <lineage>
        <taxon>Eukaryota</taxon>
        <taxon>Metazoa</taxon>
        <taxon>Ecdysozoa</taxon>
        <taxon>Arthropoda</taxon>
        <taxon>Hexapoda</taxon>
        <taxon>Insecta</taxon>
        <taxon>Pterygota</taxon>
        <taxon>Neoptera</taxon>
        <taxon>Paraneoptera</taxon>
        <taxon>Thysanoptera</taxon>
        <taxon>Terebrantia</taxon>
        <taxon>Thripoidea</taxon>
        <taxon>Thripidae</taxon>
        <taxon>Frankliniella</taxon>
    </lineage>
</organism>
<dbReference type="PANTHER" id="PTHR23080">
    <property type="entry name" value="THAP DOMAIN PROTEIN"/>
    <property type="match status" value="1"/>
</dbReference>
<dbReference type="AlphaFoldDB" id="A0AAE1H5P9"/>
<keyword evidence="2" id="KW-0479">Metal-binding</keyword>
<reference evidence="4" key="1">
    <citation type="submission" date="2021-07" db="EMBL/GenBank/DDBJ databases">
        <authorList>
            <person name="Catto M.A."/>
            <person name="Jacobson A."/>
            <person name="Kennedy G."/>
            <person name="Labadie P."/>
            <person name="Hunt B.G."/>
            <person name="Srinivasan R."/>
        </authorList>
    </citation>
    <scope>NUCLEOTIDE SEQUENCE</scope>
    <source>
        <strain evidence="4">PL_HMW_Pooled</strain>
        <tissue evidence="4">Head</tissue>
    </source>
</reference>
<gene>
    <name evidence="4" type="ORF">KUF71_024330</name>
</gene>
<keyword evidence="5" id="KW-1185">Reference proteome</keyword>
<protein>
    <submittedName>
        <fullName evidence="4">Transposase for insertion sequence element IS702</fullName>
    </submittedName>
</protein>
<accession>A0AAE1H5P9</accession>